<name>A0ABU0RAS2_9MICO</name>
<accession>A0ABU0RAS2</accession>
<reference evidence="1 2" key="1">
    <citation type="submission" date="2023-07" db="EMBL/GenBank/DDBJ databases">
        <title>Comparative genomics of wheat-associated soil bacteria to identify genetic determinants of phenazine resistance.</title>
        <authorList>
            <person name="Mouncey N."/>
        </authorList>
    </citation>
    <scope>NUCLEOTIDE SEQUENCE [LARGE SCALE GENOMIC DNA]</scope>
    <source>
        <strain evidence="1 2">V3I3</strain>
    </source>
</reference>
<evidence type="ECO:0000313" key="1">
    <source>
        <dbReference type="EMBL" id="MDQ0894847.1"/>
    </source>
</evidence>
<organism evidence="1 2">
    <name type="scientific">Agromyces ramosus</name>
    <dbReference type="NCBI Taxonomy" id="33879"/>
    <lineage>
        <taxon>Bacteria</taxon>
        <taxon>Bacillati</taxon>
        <taxon>Actinomycetota</taxon>
        <taxon>Actinomycetes</taxon>
        <taxon>Micrococcales</taxon>
        <taxon>Microbacteriaceae</taxon>
        <taxon>Agromyces</taxon>
    </lineage>
</organism>
<keyword evidence="2" id="KW-1185">Reference proteome</keyword>
<protein>
    <submittedName>
        <fullName evidence="1">Uncharacterized protein</fullName>
    </submittedName>
</protein>
<gene>
    <name evidence="1" type="ORF">QFZ26_002402</name>
</gene>
<proteinExistence type="predicted"/>
<sequence length="126" mass="13388">MIYGLAVAFGITVGSIGGVGVAQATTLEYVTNLQTAEGISRVSSTYNPVRGGQTRVGVGLQGWLNVQSYGMSRGPSGVLGSVQSGPNVWTTWSNVAPAQGYTMVWWNWPPVESIPYNFPLSGRVTY</sequence>
<evidence type="ECO:0000313" key="2">
    <source>
        <dbReference type="Proteomes" id="UP001239083"/>
    </source>
</evidence>
<comment type="caution">
    <text evidence="1">The sequence shown here is derived from an EMBL/GenBank/DDBJ whole genome shotgun (WGS) entry which is preliminary data.</text>
</comment>
<dbReference type="Proteomes" id="UP001239083">
    <property type="component" value="Unassembled WGS sequence"/>
</dbReference>
<dbReference type="EMBL" id="JAUSYY010000001">
    <property type="protein sequence ID" value="MDQ0894847.1"/>
    <property type="molecule type" value="Genomic_DNA"/>
</dbReference>